<feature type="active site" description="Phosphohistidine intermediate" evidence="8">
    <location>
        <position position="447"/>
    </location>
</feature>
<dbReference type="GO" id="GO:0005524">
    <property type="term" value="F:ATP binding"/>
    <property type="evidence" value="ECO:0007669"/>
    <property type="project" value="UniProtKB-KW"/>
</dbReference>
<evidence type="ECO:0000256" key="4">
    <source>
        <dbReference type="ARBA" id="ARBA00022741"/>
    </source>
</evidence>
<evidence type="ECO:0000313" key="15">
    <source>
        <dbReference type="EMBL" id="MCO6043713.1"/>
    </source>
</evidence>
<keyword evidence="6 8" id="KW-0067">ATP-binding</keyword>
<comment type="cofactor">
    <cofactor evidence="8">
        <name>Mg(2+)</name>
        <dbReference type="ChEBI" id="CHEBI:18420"/>
    </cofactor>
</comment>
<feature type="domain" description="Polyphosphate kinase C-terminal" evidence="14">
    <location>
        <begin position="344"/>
        <end position="508"/>
    </location>
</feature>
<feature type="domain" description="Polyphosphate kinase N-terminal" evidence="12">
    <location>
        <begin position="12"/>
        <end position="118"/>
    </location>
</feature>
<dbReference type="InterPro" id="IPR025198">
    <property type="entry name" value="PPK_N_dom"/>
</dbReference>
<comment type="PTM">
    <text evidence="8 9">An intermediate of this reaction is the autophosphorylated ppk in which a phosphate is covalently linked to a histidine residue through a N-P bond.</text>
</comment>
<keyword evidence="7 8" id="KW-0460">Magnesium</keyword>
<evidence type="ECO:0000256" key="5">
    <source>
        <dbReference type="ARBA" id="ARBA00022777"/>
    </source>
</evidence>
<feature type="domain" description="Polyphosphate kinase middle" evidence="11">
    <location>
        <begin position="128"/>
        <end position="316"/>
    </location>
</feature>
<dbReference type="HAMAP" id="MF_00347">
    <property type="entry name" value="Polyphosphate_kinase"/>
    <property type="match status" value="1"/>
</dbReference>
<keyword evidence="5 8" id="KW-0418">Kinase</keyword>
<dbReference type="Pfam" id="PF02503">
    <property type="entry name" value="PP_kinase"/>
    <property type="match status" value="1"/>
</dbReference>
<protein>
    <recommendedName>
        <fullName evidence="8 9">Polyphosphate kinase</fullName>
        <ecNumber evidence="8 9">2.7.4.1</ecNumber>
    </recommendedName>
    <alternativeName>
        <fullName evidence="8">ATP-polyphosphate phosphotransferase</fullName>
    </alternativeName>
    <alternativeName>
        <fullName evidence="8">Polyphosphoric acid kinase</fullName>
    </alternativeName>
</protein>
<dbReference type="NCBIfam" id="TIGR03705">
    <property type="entry name" value="poly_P_kin"/>
    <property type="match status" value="1"/>
</dbReference>
<dbReference type="SUPFAM" id="SSF143724">
    <property type="entry name" value="PHP14-like"/>
    <property type="match status" value="1"/>
</dbReference>
<dbReference type="GO" id="GO:0008976">
    <property type="term" value="F:polyphosphate kinase activity"/>
    <property type="evidence" value="ECO:0007669"/>
    <property type="project" value="UniProtKB-UniRule"/>
</dbReference>
<dbReference type="PANTHER" id="PTHR30218">
    <property type="entry name" value="POLYPHOSPHATE KINASE"/>
    <property type="match status" value="1"/>
</dbReference>
<dbReference type="GO" id="GO:0006799">
    <property type="term" value="P:polyphosphate biosynthetic process"/>
    <property type="evidence" value="ECO:0007669"/>
    <property type="project" value="UniProtKB-UniRule"/>
</dbReference>
<evidence type="ECO:0000259" key="14">
    <source>
        <dbReference type="Pfam" id="PF17941"/>
    </source>
</evidence>
<feature type="region of interest" description="Disordered" evidence="10">
    <location>
        <begin position="696"/>
        <end position="736"/>
    </location>
</feature>
<feature type="binding site" evidence="8">
    <location>
        <position position="417"/>
    </location>
    <ligand>
        <name>Mg(2+)</name>
        <dbReference type="ChEBI" id="CHEBI:18420"/>
    </ligand>
</feature>
<feature type="domain" description="Polyphosphate kinase C-terminal" evidence="13">
    <location>
        <begin position="515"/>
        <end position="688"/>
    </location>
</feature>
<evidence type="ECO:0000259" key="11">
    <source>
        <dbReference type="Pfam" id="PF02503"/>
    </source>
</evidence>
<comment type="catalytic activity">
    <reaction evidence="8 9">
        <text>[phosphate](n) + ATP = [phosphate](n+1) + ADP</text>
        <dbReference type="Rhea" id="RHEA:19573"/>
        <dbReference type="Rhea" id="RHEA-COMP:9859"/>
        <dbReference type="Rhea" id="RHEA-COMP:14280"/>
        <dbReference type="ChEBI" id="CHEBI:16838"/>
        <dbReference type="ChEBI" id="CHEBI:30616"/>
        <dbReference type="ChEBI" id="CHEBI:456216"/>
        <dbReference type="EC" id="2.7.4.1"/>
    </reaction>
</comment>
<feature type="binding site" evidence="8">
    <location>
        <position position="480"/>
    </location>
    <ligand>
        <name>ATP</name>
        <dbReference type="ChEBI" id="CHEBI:30616"/>
    </ligand>
</feature>
<evidence type="ECO:0000256" key="1">
    <source>
        <dbReference type="ARBA" id="ARBA00022553"/>
    </source>
</evidence>
<dbReference type="CDD" id="cd09165">
    <property type="entry name" value="PLDc_PaPPK1_C1_like"/>
    <property type="match status" value="1"/>
</dbReference>
<dbReference type="GO" id="GO:0009358">
    <property type="term" value="C:polyphosphate kinase complex"/>
    <property type="evidence" value="ECO:0007669"/>
    <property type="project" value="InterPro"/>
</dbReference>
<keyword evidence="16" id="KW-1185">Reference proteome</keyword>
<keyword evidence="3 8" id="KW-0479">Metal-binding</keyword>
<keyword evidence="4 8" id="KW-0547">Nucleotide-binding</keyword>
<dbReference type="PIRSF" id="PIRSF015589">
    <property type="entry name" value="PP_kinase"/>
    <property type="match status" value="1"/>
</dbReference>
<dbReference type="SUPFAM" id="SSF140356">
    <property type="entry name" value="PPK N-terminal domain-like"/>
    <property type="match status" value="1"/>
</dbReference>
<keyword evidence="1 8" id="KW-0597">Phosphoprotein</keyword>
<evidence type="ECO:0000256" key="7">
    <source>
        <dbReference type="ARBA" id="ARBA00022842"/>
    </source>
</evidence>
<organism evidence="15 16">
    <name type="scientific">Aeoliella straminimaris</name>
    <dbReference type="NCBI Taxonomy" id="2954799"/>
    <lineage>
        <taxon>Bacteria</taxon>
        <taxon>Pseudomonadati</taxon>
        <taxon>Planctomycetota</taxon>
        <taxon>Planctomycetia</taxon>
        <taxon>Pirellulales</taxon>
        <taxon>Lacipirellulaceae</taxon>
        <taxon>Aeoliella</taxon>
    </lineage>
</organism>
<dbReference type="InterPro" id="IPR036832">
    <property type="entry name" value="PPK_N_dom_sf"/>
</dbReference>
<dbReference type="Pfam" id="PF17941">
    <property type="entry name" value="PP_kinase_C_1"/>
    <property type="match status" value="1"/>
</dbReference>
<dbReference type="InterPro" id="IPR003414">
    <property type="entry name" value="PP_kinase"/>
</dbReference>
<evidence type="ECO:0000256" key="3">
    <source>
        <dbReference type="ARBA" id="ARBA00022723"/>
    </source>
</evidence>
<evidence type="ECO:0000256" key="10">
    <source>
        <dbReference type="SAM" id="MobiDB-lite"/>
    </source>
</evidence>
<feature type="binding site" evidence="8">
    <location>
        <position position="576"/>
    </location>
    <ligand>
        <name>ATP</name>
        <dbReference type="ChEBI" id="CHEBI:30616"/>
    </ligand>
</feature>
<reference evidence="15" key="1">
    <citation type="submission" date="2022-06" db="EMBL/GenBank/DDBJ databases">
        <title>Aeoliella straminimaris, a novel planctomycete from sediments.</title>
        <authorList>
            <person name="Vitorino I.R."/>
            <person name="Lage O.M."/>
        </authorList>
    </citation>
    <scope>NUCLEOTIDE SEQUENCE</scope>
    <source>
        <strain evidence="15">ICT_H6.2</strain>
    </source>
</reference>
<keyword evidence="2 8" id="KW-0808">Transferase</keyword>
<dbReference type="EC" id="2.7.4.1" evidence="8 9"/>
<feature type="binding site" evidence="8">
    <location>
        <position position="604"/>
    </location>
    <ligand>
        <name>ATP</name>
        <dbReference type="ChEBI" id="CHEBI:30616"/>
    </ligand>
</feature>
<dbReference type="AlphaFoldDB" id="A0A9X2F8N8"/>
<comment type="similarity">
    <text evidence="8 9">Belongs to the polyphosphate kinase 1 (PPK1) family.</text>
</comment>
<evidence type="ECO:0000313" key="16">
    <source>
        <dbReference type="Proteomes" id="UP001155241"/>
    </source>
</evidence>
<evidence type="ECO:0000259" key="13">
    <source>
        <dbReference type="Pfam" id="PF13090"/>
    </source>
</evidence>
<dbReference type="SUPFAM" id="SSF56024">
    <property type="entry name" value="Phospholipase D/nuclease"/>
    <property type="match status" value="2"/>
</dbReference>
<evidence type="ECO:0000256" key="9">
    <source>
        <dbReference type="RuleBase" id="RU003800"/>
    </source>
</evidence>
<feature type="binding site" evidence="8">
    <location>
        <position position="387"/>
    </location>
    <ligand>
        <name>Mg(2+)</name>
        <dbReference type="ChEBI" id="CHEBI:18420"/>
    </ligand>
</feature>
<dbReference type="InterPro" id="IPR036830">
    <property type="entry name" value="PP_kinase_middle_dom_sf"/>
</dbReference>
<evidence type="ECO:0000259" key="12">
    <source>
        <dbReference type="Pfam" id="PF13089"/>
    </source>
</evidence>
<accession>A0A9X2F8N8</accession>
<dbReference type="CDD" id="cd09168">
    <property type="entry name" value="PLDc_PaPPK1_C2_like"/>
    <property type="match status" value="1"/>
</dbReference>
<dbReference type="NCBIfam" id="NF003918">
    <property type="entry name" value="PRK05443.1-2"/>
    <property type="match status" value="1"/>
</dbReference>
<feature type="binding site" evidence="8">
    <location>
        <position position="49"/>
    </location>
    <ligand>
        <name>ATP</name>
        <dbReference type="ChEBI" id="CHEBI:30616"/>
    </ligand>
</feature>
<dbReference type="InterPro" id="IPR041108">
    <property type="entry name" value="PP_kinase_C_1"/>
</dbReference>
<comment type="function">
    <text evidence="8 9">Catalyzes the reversible transfer of the terminal phosphate of ATP to form a long-chain polyphosphate (polyP).</text>
</comment>
<proteinExistence type="inferred from homology"/>
<dbReference type="GO" id="GO:0046872">
    <property type="term" value="F:metal ion binding"/>
    <property type="evidence" value="ECO:0007669"/>
    <property type="project" value="UniProtKB-KW"/>
</dbReference>
<dbReference type="Pfam" id="PF13090">
    <property type="entry name" value="PP_kinase_C"/>
    <property type="match status" value="1"/>
</dbReference>
<comment type="caution">
    <text evidence="15">The sequence shown here is derived from an EMBL/GenBank/DDBJ whole genome shotgun (WGS) entry which is preliminary data.</text>
</comment>
<name>A0A9X2F8N8_9BACT</name>
<dbReference type="InterPro" id="IPR024953">
    <property type="entry name" value="PP_kinase_middle"/>
</dbReference>
<dbReference type="PANTHER" id="PTHR30218:SF0">
    <property type="entry name" value="POLYPHOSPHATE KINASE"/>
    <property type="match status" value="1"/>
</dbReference>
<evidence type="ECO:0000256" key="2">
    <source>
        <dbReference type="ARBA" id="ARBA00022679"/>
    </source>
</evidence>
<sequence>MSNTQFLPEHVINRELSWLEFNARVLEEAQDVSNPLLERAKFLAIFASNLDEFFMVRVAGLREQTFGGIAPQDVAADGLEPITQLQHISYRTRELVGEQYACWNESILPNLERAGIHLLNSKDLNSVQQKSLDKFFTQRVFPVVTPMAIDPSHPTPRFHNRGLYLAANLKRRAGIGPASMFAVVQLPQVLPRFVPVDPDSTSEFILLEEVVGTRLSQLFGGYDIEEYGTFRVTRDMDVDLLEQEGDDMLRSIEARLRARQRSEAVRLEVSSNLSRTLRNMIVEKEHIHNGSQGESRGYDEVYPIDGMLDMTGLMELQKLVNRDDLLDPPFTPRSPEGLRTGNDLFATIAERDILLHHPFDSFGPVVRFVQQAARDPDVLAIKQTLYRTSGDSPIIKALIEAAENGKQVTALVELQARFDEANNISWARQMERAGVHVVYGFMAMKTHSKLAMVVRQEGKKVRRYVHLGTGNYNPTTALLYTDIGLFTADKDIADDATALFNFLTGYSQNYDWKKLIISPLDLHRYTIQLIDEQAERAKAGKGGRILAKINSLVDPATIRALYRASQAGVEIDLVIRGICCLKPGLPGISENIRVRSIVDRFLEHSRIAIFGTGDSQKVFASSADWMPRNFERRVEVMFPIEAPELRRRIVEEIMPVYLADNQRARTLSADGTYHRVVCSGEETPCRSQLDLLGLPRLDVKPGPPKLADVSAKPAKAGKSGKSKKDTKNKSRARKRA</sequence>
<dbReference type="EMBL" id="JAMXLR010000026">
    <property type="protein sequence ID" value="MCO6043713.1"/>
    <property type="molecule type" value="Genomic_DNA"/>
</dbReference>
<dbReference type="Gene3D" id="3.30.870.10">
    <property type="entry name" value="Endonuclease Chain A"/>
    <property type="match status" value="2"/>
</dbReference>
<dbReference type="InterPro" id="IPR025200">
    <property type="entry name" value="PPK_C_dom2"/>
</dbReference>
<dbReference type="NCBIfam" id="NF003917">
    <property type="entry name" value="PRK05443.1-1"/>
    <property type="match status" value="1"/>
</dbReference>
<dbReference type="NCBIfam" id="NF003921">
    <property type="entry name" value="PRK05443.2-2"/>
    <property type="match status" value="1"/>
</dbReference>
<evidence type="ECO:0000256" key="6">
    <source>
        <dbReference type="ARBA" id="ARBA00022840"/>
    </source>
</evidence>
<dbReference type="Gene3D" id="1.20.58.310">
    <property type="entry name" value="Polyphosphate kinase N-terminal domain"/>
    <property type="match status" value="1"/>
</dbReference>
<dbReference type="Proteomes" id="UP001155241">
    <property type="component" value="Unassembled WGS sequence"/>
</dbReference>
<dbReference type="Pfam" id="PF13089">
    <property type="entry name" value="PP_kinase_N"/>
    <property type="match status" value="1"/>
</dbReference>
<gene>
    <name evidence="15" type="primary">ppk1</name>
    <name evidence="8" type="synonym">ppk</name>
    <name evidence="15" type="ORF">NG895_07320</name>
</gene>
<dbReference type="Gene3D" id="3.30.1840.10">
    <property type="entry name" value="Polyphosphate kinase middle domain"/>
    <property type="match status" value="1"/>
</dbReference>
<evidence type="ECO:0000256" key="8">
    <source>
        <dbReference type="HAMAP-Rule" id="MF_00347"/>
    </source>
</evidence>
<dbReference type="FunFam" id="3.30.870.10:FF:000001">
    <property type="entry name" value="Polyphosphate kinase"/>
    <property type="match status" value="1"/>
</dbReference>
<dbReference type="RefSeq" id="WP_252851818.1">
    <property type="nucleotide sequence ID" value="NZ_JAMXLR010000026.1"/>
</dbReference>